<evidence type="ECO:0000313" key="3">
    <source>
        <dbReference type="EMBL" id="KAK1297054.1"/>
    </source>
</evidence>
<evidence type="ECO:0000313" key="4">
    <source>
        <dbReference type="Proteomes" id="UP001180020"/>
    </source>
</evidence>
<dbReference type="EMBL" id="JAUJYO010000015">
    <property type="protein sequence ID" value="KAK1297054.1"/>
    <property type="molecule type" value="Genomic_DNA"/>
</dbReference>
<dbReference type="Gene3D" id="3.80.10.10">
    <property type="entry name" value="Ribonuclease Inhibitor"/>
    <property type="match status" value="1"/>
</dbReference>
<dbReference type="Proteomes" id="UP001180020">
    <property type="component" value="Unassembled WGS sequence"/>
</dbReference>
<accession>A0AAV9D8B0</accession>
<dbReference type="SUPFAM" id="SSF52058">
    <property type="entry name" value="L domain-like"/>
    <property type="match status" value="1"/>
</dbReference>
<comment type="caution">
    <text evidence="3">The sequence shown here is derived from an EMBL/GenBank/DDBJ whole genome shotgun (WGS) entry which is preliminary data.</text>
</comment>
<protein>
    <recommendedName>
        <fullName evidence="2">Disease resistance R13L4/SHOC-2-like LRR domain-containing protein</fullName>
    </recommendedName>
</protein>
<dbReference type="InterPro" id="IPR055414">
    <property type="entry name" value="LRR_R13L4/SHOC2-like"/>
</dbReference>
<dbReference type="Pfam" id="PF23598">
    <property type="entry name" value="LRR_14"/>
    <property type="match status" value="1"/>
</dbReference>
<dbReference type="InterPro" id="IPR032675">
    <property type="entry name" value="LRR_dom_sf"/>
</dbReference>
<proteinExistence type="predicted"/>
<evidence type="ECO:0000256" key="1">
    <source>
        <dbReference type="ARBA" id="ARBA00022737"/>
    </source>
</evidence>
<dbReference type="PANTHER" id="PTHR15140">
    <property type="entry name" value="TUBULIN-SPECIFIC CHAPERONE E"/>
    <property type="match status" value="1"/>
</dbReference>
<keyword evidence="4" id="KW-1185">Reference proteome</keyword>
<keyword evidence="1" id="KW-0677">Repeat</keyword>
<sequence>MFDIRSNGKLKVPASVWKLKELRHFYLDWCSPKQIEGFPNIQTLNGIAAGGWIEKSLVKLTTLTRLAITRVSSNHMSALAPALPQLGRLRYLALKTEGQSPIPMNMQFSDLQDLYLLTLLGQLGRLPNNFPPILMKLSLRSSRLVDDPLPILGQLQSLESLKLLKDSYTGTRMVCPSLCFPKLKFLTFDELDNLEVWEVKHGAMTCLRHLVVSKCKKLKMLPEGLRHTDSLQELDLAGMPDSFKNMFSRILGRVGEVSIAQLPLFYAYGEPTPSWFHEVRWLLY</sequence>
<evidence type="ECO:0000259" key="2">
    <source>
        <dbReference type="Pfam" id="PF23598"/>
    </source>
</evidence>
<reference evidence="3" key="1">
    <citation type="journal article" date="2023" name="Nat. Commun.">
        <title>Diploid and tetraploid genomes of Acorus and the evolution of monocots.</title>
        <authorList>
            <person name="Ma L."/>
            <person name="Liu K.W."/>
            <person name="Li Z."/>
            <person name="Hsiao Y.Y."/>
            <person name="Qi Y."/>
            <person name="Fu T."/>
            <person name="Tang G.D."/>
            <person name="Zhang D."/>
            <person name="Sun W.H."/>
            <person name="Liu D.K."/>
            <person name="Li Y."/>
            <person name="Chen G.Z."/>
            <person name="Liu X.D."/>
            <person name="Liao X.Y."/>
            <person name="Jiang Y.T."/>
            <person name="Yu X."/>
            <person name="Hao Y."/>
            <person name="Huang J."/>
            <person name="Zhao X.W."/>
            <person name="Ke S."/>
            <person name="Chen Y.Y."/>
            <person name="Wu W.L."/>
            <person name="Hsu J.L."/>
            <person name="Lin Y.F."/>
            <person name="Huang M.D."/>
            <person name="Li C.Y."/>
            <person name="Huang L."/>
            <person name="Wang Z.W."/>
            <person name="Zhao X."/>
            <person name="Zhong W.Y."/>
            <person name="Peng D.H."/>
            <person name="Ahmad S."/>
            <person name="Lan S."/>
            <person name="Zhang J.S."/>
            <person name="Tsai W.C."/>
            <person name="Van de Peer Y."/>
            <person name="Liu Z.J."/>
        </authorList>
    </citation>
    <scope>NUCLEOTIDE SEQUENCE</scope>
    <source>
        <strain evidence="3">CP</strain>
    </source>
</reference>
<reference evidence="3" key="2">
    <citation type="submission" date="2023-06" db="EMBL/GenBank/DDBJ databases">
        <authorList>
            <person name="Ma L."/>
            <person name="Liu K.-W."/>
            <person name="Li Z."/>
            <person name="Hsiao Y.-Y."/>
            <person name="Qi Y."/>
            <person name="Fu T."/>
            <person name="Tang G."/>
            <person name="Zhang D."/>
            <person name="Sun W.-H."/>
            <person name="Liu D.-K."/>
            <person name="Li Y."/>
            <person name="Chen G.-Z."/>
            <person name="Liu X.-D."/>
            <person name="Liao X.-Y."/>
            <person name="Jiang Y.-T."/>
            <person name="Yu X."/>
            <person name="Hao Y."/>
            <person name="Huang J."/>
            <person name="Zhao X.-W."/>
            <person name="Ke S."/>
            <person name="Chen Y.-Y."/>
            <person name="Wu W.-L."/>
            <person name="Hsu J.-L."/>
            <person name="Lin Y.-F."/>
            <person name="Huang M.-D."/>
            <person name="Li C.-Y."/>
            <person name="Huang L."/>
            <person name="Wang Z.-W."/>
            <person name="Zhao X."/>
            <person name="Zhong W.-Y."/>
            <person name="Peng D.-H."/>
            <person name="Ahmad S."/>
            <person name="Lan S."/>
            <person name="Zhang J.-S."/>
            <person name="Tsai W.-C."/>
            <person name="Van De Peer Y."/>
            <person name="Liu Z.-J."/>
        </authorList>
    </citation>
    <scope>NUCLEOTIDE SEQUENCE</scope>
    <source>
        <strain evidence="3">CP</strain>
        <tissue evidence="3">Leaves</tissue>
    </source>
</reference>
<dbReference type="AlphaFoldDB" id="A0AAV9D8B0"/>
<gene>
    <name evidence="3" type="ORF">QJS10_CPB15g01179</name>
</gene>
<organism evidence="3 4">
    <name type="scientific">Acorus calamus</name>
    <name type="common">Sweet flag</name>
    <dbReference type="NCBI Taxonomy" id="4465"/>
    <lineage>
        <taxon>Eukaryota</taxon>
        <taxon>Viridiplantae</taxon>
        <taxon>Streptophyta</taxon>
        <taxon>Embryophyta</taxon>
        <taxon>Tracheophyta</taxon>
        <taxon>Spermatophyta</taxon>
        <taxon>Magnoliopsida</taxon>
        <taxon>Liliopsida</taxon>
        <taxon>Acoraceae</taxon>
        <taxon>Acorus</taxon>
    </lineage>
</organism>
<dbReference type="PANTHER" id="PTHR15140:SF37">
    <property type="entry name" value="UBIQUITIN-LIKE DOMAIN-CONTAINING PROTEIN"/>
    <property type="match status" value="1"/>
</dbReference>
<feature type="domain" description="Disease resistance R13L4/SHOC-2-like LRR" evidence="2">
    <location>
        <begin position="2"/>
        <end position="234"/>
    </location>
</feature>
<name>A0AAV9D8B0_ACOCL</name>